<name>A0A4U6D584_9BACT</name>
<dbReference type="RefSeq" id="WP_137341217.1">
    <property type="nucleotide sequence ID" value="NZ_BSQH01000021.1"/>
</dbReference>
<reference evidence="1 2" key="1">
    <citation type="submission" date="2019-05" db="EMBL/GenBank/DDBJ databases">
        <title>Dyadobacter AR-3-8 sp. nov., isolated from arctic soil.</title>
        <authorList>
            <person name="Chaudhary D.K."/>
        </authorList>
    </citation>
    <scope>NUCLEOTIDE SEQUENCE [LARGE SCALE GENOMIC DNA]</scope>
    <source>
        <strain evidence="1 2">AR-3-8</strain>
    </source>
</reference>
<dbReference type="OrthoDB" id="9801102at2"/>
<dbReference type="Gene3D" id="3.30.2310.20">
    <property type="entry name" value="RelE-like"/>
    <property type="match status" value="1"/>
</dbReference>
<proteinExistence type="predicted"/>
<keyword evidence="2" id="KW-1185">Reference proteome</keyword>
<gene>
    <name evidence="1" type="ORF">FDK13_17130</name>
</gene>
<dbReference type="PANTHER" id="PTHR40266">
    <property type="entry name" value="TOXIN HIGB-1"/>
    <property type="match status" value="1"/>
</dbReference>
<accession>A0A4U6D584</accession>
<dbReference type="EMBL" id="SZVO01000007">
    <property type="protein sequence ID" value="TKT91357.1"/>
    <property type="molecule type" value="Genomic_DNA"/>
</dbReference>
<dbReference type="Pfam" id="PF05015">
    <property type="entry name" value="HigB-like_toxin"/>
    <property type="match status" value="1"/>
</dbReference>
<dbReference type="InterPro" id="IPR035093">
    <property type="entry name" value="RelE/ParE_toxin_dom_sf"/>
</dbReference>
<dbReference type="AlphaFoldDB" id="A0A4U6D584"/>
<organism evidence="1 2">
    <name type="scientific">Dyadobacter frigoris</name>
    <dbReference type="NCBI Taxonomy" id="2576211"/>
    <lineage>
        <taxon>Bacteria</taxon>
        <taxon>Pseudomonadati</taxon>
        <taxon>Bacteroidota</taxon>
        <taxon>Cytophagia</taxon>
        <taxon>Cytophagales</taxon>
        <taxon>Spirosomataceae</taxon>
        <taxon>Dyadobacter</taxon>
    </lineage>
</organism>
<dbReference type="PANTHER" id="PTHR40266:SF2">
    <property type="entry name" value="TOXIN HIGB-1"/>
    <property type="match status" value="1"/>
</dbReference>
<evidence type="ECO:0000313" key="2">
    <source>
        <dbReference type="Proteomes" id="UP000304900"/>
    </source>
</evidence>
<dbReference type="InterPro" id="IPR007711">
    <property type="entry name" value="HigB-1"/>
</dbReference>
<protein>
    <submittedName>
        <fullName evidence="1">Peptidase</fullName>
    </submittedName>
</protein>
<comment type="caution">
    <text evidence="1">The sequence shown here is derived from an EMBL/GenBank/DDBJ whole genome shotgun (WGS) entry which is preliminary data.</text>
</comment>
<sequence>MIETIAHKGLRLLWEKNNSSKLPAEQVEKIKRILSVLNTAKTLDPIKAIPGYRLHQLSGDLKGYWAIWVTGNYRVVFRFEGENVFDINYIDYH</sequence>
<dbReference type="Proteomes" id="UP000304900">
    <property type="component" value="Unassembled WGS sequence"/>
</dbReference>
<evidence type="ECO:0000313" key="1">
    <source>
        <dbReference type="EMBL" id="TKT91357.1"/>
    </source>
</evidence>
<dbReference type="SUPFAM" id="SSF143011">
    <property type="entry name" value="RelE-like"/>
    <property type="match status" value="1"/>
</dbReference>